<dbReference type="AlphaFoldDB" id="A0AAD8GSN2"/>
<dbReference type="InterPro" id="IPR013187">
    <property type="entry name" value="F-box-assoc_dom_typ3"/>
</dbReference>
<evidence type="ECO:0000259" key="1">
    <source>
        <dbReference type="Pfam" id="PF08268"/>
    </source>
</evidence>
<protein>
    <recommendedName>
        <fullName evidence="1">F-box associated beta-propeller type 3 domain-containing protein</fullName>
    </recommendedName>
</protein>
<evidence type="ECO:0000313" key="2">
    <source>
        <dbReference type="EMBL" id="KAK1354442.1"/>
    </source>
</evidence>
<sequence length="630" mass="71656">MACSKIVSPTSASLSRLQVLLTKKCKEVPKFPRCQMAIVPDQYACNLAFYFDTISNDYKVLRLFREQTTTGELPVLQLNSTNTNSWREIHVQDTSPTKVMCYPYIKLGPIINGAIYMGRKEYVVSFNLQSEVCTVVPTPSSMVRYSDILDFEGSVAVIFGSRYKVSEISLWTLDNIRDEVSWTKKFNIVEDNTGWIYSCLGGGLLYGRTRDDVALFFLSGVSVWEYSTCILICKTPNTLNHTLYWRLPNYGQEESFTINDHQGRIDYPSPLPFASGESKCYLHMPLHFIFLVSCNGIVRLNIVQGVGFRELESLESISNHGMLEMLTDKEPSLLMIAKSKLDALPPLVSPDFKCYVYEPHRFTEVSSCNGIICLVFGIHCYLWNPVTKKCKEVPQFPGSRKVFMLDPHARRLAFYFDTICNDYKVLRLLCENPTTGELPVLQLYSTNTNSWREIHVQDTSPTKVMSYPYLKLGPVINGAIYMGCEEYVVSFDLNTEVCTVVPTPSSMVRYSEILDFEGSVAVVFGSGGERSEISLWTLDNIHGKISWSKKFNIVQNDMGWIYSCLGGGLLYGRTRGDFAVFLYDCRKKDFKYVPLPDSRLKTFLKYTETLASIDGLKDDLYKFRKTVSLI</sequence>
<dbReference type="Pfam" id="PF08268">
    <property type="entry name" value="FBA_3"/>
    <property type="match status" value="2"/>
</dbReference>
<organism evidence="2 3">
    <name type="scientific">Heracleum sosnowskyi</name>
    <dbReference type="NCBI Taxonomy" id="360622"/>
    <lineage>
        <taxon>Eukaryota</taxon>
        <taxon>Viridiplantae</taxon>
        <taxon>Streptophyta</taxon>
        <taxon>Embryophyta</taxon>
        <taxon>Tracheophyta</taxon>
        <taxon>Spermatophyta</taxon>
        <taxon>Magnoliopsida</taxon>
        <taxon>eudicotyledons</taxon>
        <taxon>Gunneridae</taxon>
        <taxon>Pentapetalae</taxon>
        <taxon>asterids</taxon>
        <taxon>campanulids</taxon>
        <taxon>Apiales</taxon>
        <taxon>Apiaceae</taxon>
        <taxon>Apioideae</taxon>
        <taxon>apioid superclade</taxon>
        <taxon>Tordylieae</taxon>
        <taxon>Tordyliinae</taxon>
        <taxon>Heracleum</taxon>
    </lineage>
</organism>
<accession>A0AAD8GSN2</accession>
<feature type="domain" description="F-box associated beta-propeller type 3" evidence="1">
    <location>
        <begin position="38"/>
        <end position="190"/>
    </location>
</feature>
<comment type="caution">
    <text evidence="2">The sequence shown here is derived from an EMBL/GenBank/DDBJ whole genome shotgun (WGS) entry which is preliminary data.</text>
</comment>
<dbReference type="InterPro" id="IPR050796">
    <property type="entry name" value="SCF_F-box_component"/>
</dbReference>
<dbReference type="PANTHER" id="PTHR31672">
    <property type="entry name" value="BNACNNG10540D PROTEIN"/>
    <property type="match status" value="1"/>
</dbReference>
<gene>
    <name evidence="2" type="ORF">POM88_047698</name>
</gene>
<reference evidence="2" key="2">
    <citation type="submission" date="2023-05" db="EMBL/GenBank/DDBJ databases">
        <authorList>
            <person name="Schelkunov M.I."/>
        </authorList>
    </citation>
    <scope>NUCLEOTIDE SEQUENCE</scope>
    <source>
        <strain evidence="2">Hsosn_3</strain>
        <tissue evidence="2">Leaf</tissue>
    </source>
</reference>
<dbReference type="NCBIfam" id="TIGR01640">
    <property type="entry name" value="F_box_assoc_1"/>
    <property type="match status" value="2"/>
</dbReference>
<proteinExistence type="predicted"/>
<dbReference type="SUPFAM" id="SSF50965">
    <property type="entry name" value="Galactose oxidase, central domain"/>
    <property type="match status" value="1"/>
</dbReference>
<keyword evidence="3" id="KW-1185">Reference proteome</keyword>
<feature type="domain" description="F-box associated beta-propeller type 3" evidence="1">
    <location>
        <begin position="349"/>
        <end position="559"/>
    </location>
</feature>
<evidence type="ECO:0000313" key="3">
    <source>
        <dbReference type="Proteomes" id="UP001237642"/>
    </source>
</evidence>
<dbReference type="InterPro" id="IPR011043">
    <property type="entry name" value="Gal_Oxase/kelch_b-propeller"/>
</dbReference>
<dbReference type="EMBL" id="JAUIZM010000011">
    <property type="protein sequence ID" value="KAK1354442.1"/>
    <property type="molecule type" value="Genomic_DNA"/>
</dbReference>
<dbReference type="InterPro" id="IPR017451">
    <property type="entry name" value="F-box-assoc_interact_dom"/>
</dbReference>
<reference evidence="2" key="1">
    <citation type="submission" date="2023-02" db="EMBL/GenBank/DDBJ databases">
        <title>Genome of toxic invasive species Heracleum sosnowskyi carries increased number of genes despite the absence of recent whole-genome duplications.</title>
        <authorList>
            <person name="Schelkunov M."/>
            <person name="Shtratnikova V."/>
            <person name="Makarenko M."/>
            <person name="Klepikova A."/>
            <person name="Omelchenko D."/>
            <person name="Novikova G."/>
            <person name="Obukhova E."/>
            <person name="Bogdanov V."/>
            <person name="Penin A."/>
            <person name="Logacheva M."/>
        </authorList>
    </citation>
    <scope>NUCLEOTIDE SEQUENCE</scope>
    <source>
        <strain evidence="2">Hsosn_3</strain>
        <tissue evidence="2">Leaf</tissue>
    </source>
</reference>
<name>A0AAD8GSN2_9APIA</name>
<dbReference type="PANTHER" id="PTHR31672:SF13">
    <property type="entry name" value="F-BOX PROTEIN CPR30-LIKE"/>
    <property type="match status" value="1"/>
</dbReference>
<dbReference type="Proteomes" id="UP001237642">
    <property type="component" value="Unassembled WGS sequence"/>
</dbReference>